<keyword evidence="1 2" id="KW-0443">Lipid metabolism</keyword>
<dbReference type="Gene3D" id="3.40.1090.10">
    <property type="entry name" value="Cytosolic phospholipase A2 catalytic domain"/>
    <property type="match status" value="2"/>
</dbReference>
<dbReference type="EMBL" id="JBHSIZ010000012">
    <property type="protein sequence ID" value="MFC4957024.1"/>
    <property type="molecule type" value="Genomic_DNA"/>
</dbReference>
<dbReference type="InterPro" id="IPR016035">
    <property type="entry name" value="Acyl_Trfase/lysoPLipase"/>
</dbReference>
<evidence type="ECO:0000256" key="2">
    <source>
        <dbReference type="PROSITE-ProRule" id="PRU01161"/>
    </source>
</evidence>
<dbReference type="RefSeq" id="WP_344380858.1">
    <property type="nucleotide sequence ID" value="NZ_BAAASQ010000056.1"/>
</dbReference>
<evidence type="ECO:0000259" key="3">
    <source>
        <dbReference type="PROSITE" id="PS51635"/>
    </source>
</evidence>
<dbReference type="PROSITE" id="PS51635">
    <property type="entry name" value="PNPLA"/>
    <property type="match status" value="1"/>
</dbReference>
<dbReference type="Pfam" id="PF01734">
    <property type="entry name" value="Patatin"/>
    <property type="match status" value="1"/>
</dbReference>
<feature type="active site" description="Proton acceptor" evidence="2">
    <location>
        <position position="205"/>
    </location>
</feature>
<protein>
    <submittedName>
        <fullName evidence="4">Patatin-like phospholipase family protein</fullName>
    </submittedName>
</protein>
<organism evidence="4 5">
    <name type="scientific">Streptomyces mauvecolor</name>
    <dbReference type="NCBI Taxonomy" id="58345"/>
    <lineage>
        <taxon>Bacteria</taxon>
        <taxon>Bacillati</taxon>
        <taxon>Actinomycetota</taxon>
        <taxon>Actinomycetes</taxon>
        <taxon>Kitasatosporales</taxon>
        <taxon>Streptomycetaceae</taxon>
        <taxon>Streptomyces</taxon>
    </lineage>
</organism>
<dbReference type="Proteomes" id="UP001595834">
    <property type="component" value="Unassembled WGS sequence"/>
</dbReference>
<dbReference type="PANTHER" id="PTHR46394:SF1">
    <property type="entry name" value="PNPLA DOMAIN-CONTAINING PROTEIN"/>
    <property type="match status" value="1"/>
</dbReference>
<keyword evidence="5" id="KW-1185">Reference proteome</keyword>
<keyword evidence="2" id="KW-0378">Hydrolase</keyword>
<feature type="short sequence motif" description="GXSXG" evidence="2">
    <location>
        <begin position="43"/>
        <end position="47"/>
    </location>
</feature>
<feature type="active site" description="Nucleophile" evidence="2">
    <location>
        <position position="45"/>
    </location>
</feature>
<feature type="domain" description="PNPLA" evidence="3">
    <location>
        <begin position="12"/>
        <end position="218"/>
    </location>
</feature>
<dbReference type="InterPro" id="IPR002641">
    <property type="entry name" value="PNPLA_dom"/>
</dbReference>
<feature type="short sequence motif" description="DGA/G" evidence="2">
    <location>
        <begin position="205"/>
        <end position="207"/>
    </location>
</feature>
<sequence>MTNGNGERKADVVLEGGGVRGLGSAGAVIRLLEDGYTFPRAAGTSVGAIAAALVAAGVGAKELRGIMDRLDLSRIPDRQPPGVPLVSEGVGLFGTRGAYRGDWIREWIEEELAELGVSTFADLRTDDPGADADLADDQKYKLVVLATDVTRGRLLRLPWDYHLFGLKAEEQKVADAVRCSLSIPFYFRPCALTNPVTRETSVIVDGGILSNFAVDIFNRTDGKKSRWPTFGVRIIPDLPAGIANLAPLAARVMWPPLTLLEQVVTTALVGRDQTSLERPGVRDRTITVDCAGVGITDFRIDAEARDSVVEQGRKAAGEFLGRWKG</sequence>
<dbReference type="InterPro" id="IPR052580">
    <property type="entry name" value="Lipid_Hydrolase"/>
</dbReference>
<comment type="caution">
    <text evidence="4">The sequence shown here is derived from an EMBL/GenBank/DDBJ whole genome shotgun (WGS) entry which is preliminary data.</text>
</comment>
<dbReference type="SUPFAM" id="SSF52151">
    <property type="entry name" value="FabD/lysophospholipase-like"/>
    <property type="match status" value="1"/>
</dbReference>
<gene>
    <name evidence="4" type="ORF">ACFPFX_12060</name>
</gene>
<proteinExistence type="predicted"/>
<accession>A0ABV9UL93</accession>
<keyword evidence="2" id="KW-0442">Lipid degradation</keyword>
<feature type="short sequence motif" description="GXGXXG" evidence="2">
    <location>
        <begin position="16"/>
        <end position="21"/>
    </location>
</feature>
<name>A0ABV9UL93_9ACTN</name>
<evidence type="ECO:0000313" key="4">
    <source>
        <dbReference type="EMBL" id="MFC4957024.1"/>
    </source>
</evidence>
<reference evidence="5" key="1">
    <citation type="journal article" date="2019" name="Int. J. Syst. Evol. Microbiol.">
        <title>The Global Catalogue of Microorganisms (GCM) 10K type strain sequencing project: providing services to taxonomists for standard genome sequencing and annotation.</title>
        <authorList>
            <consortium name="The Broad Institute Genomics Platform"/>
            <consortium name="The Broad Institute Genome Sequencing Center for Infectious Disease"/>
            <person name="Wu L."/>
            <person name="Ma J."/>
        </authorList>
    </citation>
    <scope>NUCLEOTIDE SEQUENCE [LARGE SCALE GENOMIC DNA]</scope>
    <source>
        <strain evidence="5">CCM 7224</strain>
    </source>
</reference>
<dbReference type="PANTHER" id="PTHR46394">
    <property type="entry name" value="ANNEXIN"/>
    <property type="match status" value="1"/>
</dbReference>
<evidence type="ECO:0000313" key="5">
    <source>
        <dbReference type="Proteomes" id="UP001595834"/>
    </source>
</evidence>
<evidence type="ECO:0000256" key="1">
    <source>
        <dbReference type="ARBA" id="ARBA00023098"/>
    </source>
</evidence>